<dbReference type="EMBL" id="OZ021741">
    <property type="protein sequence ID" value="CAK9325239.1"/>
    <property type="molecule type" value="Genomic_DNA"/>
</dbReference>
<name>A0ABP0YY55_9ROSI</name>
<reference evidence="5 6" key="1">
    <citation type="submission" date="2024-03" db="EMBL/GenBank/DDBJ databases">
        <authorList>
            <person name="Gkanogiannis A."/>
            <person name="Becerra Lopez-Lavalle L."/>
        </authorList>
    </citation>
    <scope>NUCLEOTIDE SEQUENCE [LARGE SCALE GENOMIC DNA]</scope>
</reference>
<dbReference type="PANTHER" id="PTHR33388">
    <property type="entry name" value="OS01G0212500 PROTEIN"/>
    <property type="match status" value="1"/>
</dbReference>
<evidence type="ECO:0000256" key="2">
    <source>
        <dbReference type="ARBA" id="ARBA00023015"/>
    </source>
</evidence>
<evidence type="ECO:0000256" key="4">
    <source>
        <dbReference type="SAM" id="MobiDB-lite"/>
    </source>
</evidence>
<proteinExistence type="predicted"/>
<keyword evidence="3" id="KW-0804">Transcription</keyword>
<sequence length="428" mass="46708">MIGMAEEEQKQRCYNNRFGSFGTIGGISGRSSSKKLKPKPKKVPQRGLGVAQLEKIRLEEQQKNDAAAAIFSSSSPLSPTKSSSYLSLPVTSFRQSNRSSSSSSFPSPPPVNLSSSSSMFGPPLPVLNMSVKDSFTVPLVDQANSGGSETGLSAITIMEQGNAHKWKSSSCEYYLEKENYGVDPSLAFRSSFDFPYEVNPGWPSPELLQRAHHNQVPSQMVNLSSTTSLSSGLNVQIEPPSNQSYCYGNYSTIWADKEEKMFGMKRFPLFSPHNPTEPKFNYNHSSFTVPNRSDDSTSNGNGSTQSFREDHARSLTCISAPSSLENIKEDDFSGNFLTLASLSTGLTSSPSSKNVKRPPTHPLLQNLMHSDLESLPFQGGLKPVGLAEKQPFYSFLPPAEAKSGKETAISMNKCNGEVGERLDLDLKL</sequence>
<evidence type="ECO:0000313" key="5">
    <source>
        <dbReference type="EMBL" id="CAK9325239.1"/>
    </source>
</evidence>
<feature type="region of interest" description="Disordered" evidence="4">
    <location>
        <begin position="64"/>
        <end position="83"/>
    </location>
</feature>
<evidence type="ECO:0000313" key="6">
    <source>
        <dbReference type="Proteomes" id="UP001642487"/>
    </source>
</evidence>
<dbReference type="PANTHER" id="PTHR33388:SF1">
    <property type="entry name" value="PROTEIN SPEAR2"/>
    <property type="match status" value="1"/>
</dbReference>
<feature type="compositionally biased region" description="Basic residues" evidence="4">
    <location>
        <begin position="32"/>
        <end position="44"/>
    </location>
</feature>
<protein>
    <submittedName>
        <fullName evidence="5">Uncharacterized protein</fullName>
    </submittedName>
</protein>
<feature type="region of interest" description="Disordered" evidence="4">
    <location>
        <begin position="15"/>
        <end position="48"/>
    </location>
</feature>
<organism evidence="5 6">
    <name type="scientific">Citrullus colocynthis</name>
    <name type="common">colocynth</name>
    <dbReference type="NCBI Taxonomy" id="252529"/>
    <lineage>
        <taxon>Eukaryota</taxon>
        <taxon>Viridiplantae</taxon>
        <taxon>Streptophyta</taxon>
        <taxon>Embryophyta</taxon>
        <taxon>Tracheophyta</taxon>
        <taxon>Spermatophyta</taxon>
        <taxon>Magnoliopsida</taxon>
        <taxon>eudicotyledons</taxon>
        <taxon>Gunneridae</taxon>
        <taxon>Pentapetalae</taxon>
        <taxon>rosids</taxon>
        <taxon>fabids</taxon>
        <taxon>Cucurbitales</taxon>
        <taxon>Cucurbitaceae</taxon>
        <taxon>Benincaseae</taxon>
        <taxon>Citrullus</taxon>
    </lineage>
</organism>
<dbReference type="Proteomes" id="UP001642487">
    <property type="component" value="Chromosome 7"/>
</dbReference>
<feature type="region of interest" description="Disordered" evidence="4">
    <location>
        <begin position="97"/>
        <end position="117"/>
    </location>
</feature>
<feature type="compositionally biased region" description="Polar residues" evidence="4">
    <location>
        <begin position="282"/>
        <end position="306"/>
    </location>
</feature>
<keyword evidence="1" id="KW-0678">Repressor</keyword>
<feature type="region of interest" description="Disordered" evidence="4">
    <location>
        <begin position="281"/>
        <end position="310"/>
    </location>
</feature>
<evidence type="ECO:0000256" key="3">
    <source>
        <dbReference type="ARBA" id="ARBA00023163"/>
    </source>
</evidence>
<gene>
    <name evidence="5" type="ORF">CITCOLO1_LOCUS17494</name>
</gene>
<accession>A0ABP0YY55</accession>
<keyword evidence="2" id="KW-0805">Transcription regulation</keyword>
<keyword evidence="6" id="KW-1185">Reference proteome</keyword>
<evidence type="ECO:0000256" key="1">
    <source>
        <dbReference type="ARBA" id="ARBA00022491"/>
    </source>
</evidence>
<feature type="compositionally biased region" description="Low complexity" evidence="4">
    <location>
        <begin position="72"/>
        <end position="83"/>
    </location>
</feature>
<dbReference type="InterPro" id="IPR040356">
    <property type="entry name" value="SPEAR"/>
</dbReference>